<dbReference type="AlphaFoldDB" id="A0A1M2VT86"/>
<keyword evidence="3" id="KW-1185">Reference proteome</keyword>
<dbReference type="InterPro" id="IPR021100">
    <property type="entry name" value="N-glycosylation_EOS1"/>
</dbReference>
<evidence type="ECO:0000313" key="2">
    <source>
        <dbReference type="EMBL" id="OJT10807.1"/>
    </source>
</evidence>
<evidence type="ECO:0000256" key="1">
    <source>
        <dbReference type="SAM" id="MobiDB-lite"/>
    </source>
</evidence>
<dbReference type="GO" id="GO:0034599">
    <property type="term" value="P:cellular response to oxidative stress"/>
    <property type="evidence" value="ECO:0007669"/>
    <property type="project" value="InterPro"/>
</dbReference>
<dbReference type="EMBL" id="MNAD01000731">
    <property type="protein sequence ID" value="OJT10807.1"/>
    <property type="molecule type" value="Genomic_DNA"/>
</dbReference>
<dbReference type="GO" id="GO:0006487">
    <property type="term" value="P:protein N-linked glycosylation"/>
    <property type="evidence" value="ECO:0007669"/>
    <property type="project" value="TreeGrafter"/>
</dbReference>
<reference evidence="2 3" key="1">
    <citation type="submission" date="2016-10" db="EMBL/GenBank/DDBJ databases">
        <title>Genome sequence of the basidiomycete white-rot fungus Trametes pubescens.</title>
        <authorList>
            <person name="Makela M.R."/>
            <person name="Granchi Z."/>
            <person name="Peng M."/>
            <person name="De Vries R.P."/>
            <person name="Grigoriev I."/>
            <person name="Riley R."/>
            <person name="Hilden K."/>
        </authorList>
    </citation>
    <scope>NUCLEOTIDE SEQUENCE [LARGE SCALE GENOMIC DNA]</scope>
    <source>
        <strain evidence="2 3">FBCC735</strain>
    </source>
</reference>
<feature type="region of interest" description="Disordered" evidence="1">
    <location>
        <begin position="1"/>
        <end position="83"/>
    </location>
</feature>
<feature type="compositionally biased region" description="Pro residues" evidence="1">
    <location>
        <begin position="1"/>
        <end position="13"/>
    </location>
</feature>
<name>A0A1M2VT86_TRAPU</name>
<dbReference type="Pfam" id="PF12326">
    <property type="entry name" value="EOS1"/>
    <property type="match status" value="1"/>
</dbReference>
<feature type="compositionally biased region" description="Polar residues" evidence="1">
    <location>
        <begin position="44"/>
        <end position="57"/>
    </location>
</feature>
<proteinExistence type="predicted"/>
<protein>
    <submittedName>
        <fullName evidence="2">Uncharacterized protein</fullName>
    </submittedName>
</protein>
<dbReference type="GO" id="GO:0005789">
    <property type="term" value="C:endoplasmic reticulum membrane"/>
    <property type="evidence" value="ECO:0007669"/>
    <property type="project" value="InterPro"/>
</dbReference>
<evidence type="ECO:0000313" key="3">
    <source>
        <dbReference type="Proteomes" id="UP000184267"/>
    </source>
</evidence>
<dbReference type="Proteomes" id="UP000184267">
    <property type="component" value="Unassembled WGS sequence"/>
</dbReference>
<dbReference type="OrthoDB" id="2139606at2759"/>
<dbReference type="STRING" id="154538.A0A1M2VT86"/>
<comment type="caution">
    <text evidence="2">The sequence shown here is derived from an EMBL/GenBank/DDBJ whole genome shotgun (WGS) entry which is preliminary data.</text>
</comment>
<sequence length="272" mass="29790">MSAPPSSPPPYSLTPPEVHPIGPTKRASSSPHLHRAADPRPVSSLASHSRQVFSEYSRSPARINPTSDEDESGAETDDGVLFRSQGRSFADTLRHRLLGKGKGRACDENWTRPITTTPGALCAGETETEGEDSRWKVYYSPFAALIRLLALQGASALTPIISYNPKLSVAICWPATHLTLTLLDHEVRPLICWAAIGTTTCWSRSIQLWVTSNIVPAPAPPGSAVPEEELMRKSKRRRWDWAQVGVKCALPAGIIYTVMAWALLLKREFIGC</sequence>
<feature type="compositionally biased region" description="Acidic residues" evidence="1">
    <location>
        <begin position="67"/>
        <end position="78"/>
    </location>
</feature>
<accession>A0A1M2VT86</accession>
<dbReference type="PANTHER" id="PTHR28147">
    <property type="entry name" value="N-GLYCOSYLATION PROTEIN EOS1"/>
    <property type="match status" value="1"/>
</dbReference>
<dbReference type="PANTHER" id="PTHR28147:SF1">
    <property type="entry name" value="N-GLYCOSYLATION PROTEIN EOS1"/>
    <property type="match status" value="1"/>
</dbReference>
<gene>
    <name evidence="2" type="ORF">TRAPUB_12676</name>
</gene>
<organism evidence="2 3">
    <name type="scientific">Trametes pubescens</name>
    <name type="common">White-rot fungus</name>
    <dbReference type="NCBI Taxonomy" id="154538"/>
    <lineage>
        <taxon>Eukaryota</taxon>
        <taxon>Fungi</taxon>
        <taxon>Dikarya</taxon>
        <taxon>Basidiomycota</taxon>
        <taxon>Agaricomycotina</taxon>
        <taxon>Agaricomycetes</taxon>
        <taxon>Polyporales</taxon>
        <taxon>Polyporaceae</taxon>
        <taxon>Trametes</taxon>
    </lineage>
</organism>